<protein>
    <submittedName>
        <fullName evidence="2">EGF-like domain-containing protein 1</fullName>
    </submittedName>
</protein>
<evidence type="ECO:0000313" key="2">
    <source>
        <dbReference type="EMBL" id="OXA57649.1"/>
    </source>
</evidence>
<name>A0A226EJM1_FOLCA</name>
<sequence length="390" mass="44462">MNPKSSLVLFVALVSIFLLGSVLAQGDTDDYNEDDSESLERIHRPVKIIENQVDGELNYSDDDDGFILLDEAPDEPGKMAERMIKEHDMCRRCTKRNPNCEHGERKGSAKQRFHYSRADEKFLRQRVFWNGRWCLEHGSDQNLLNAFIGTEDEGNLCDPTPSKTPMCKNFVISPINPEELCYTATDLSCHSTTRKCEQKSPNIVWDGDVHFDAGNGCLNEAGREYYNSQVLPTLKNSEDGKRLHHEDCEPFSDEPADKRCMTVSKIAVNYQNRTTSRTSCWKPTNMKCDPIIKKCICGNDGNMTEIHFQYGNKSQICFLRPTMAWMPGYTCGGRSKASTIFDGTYVCQCKSSYYLPKFNDQCKKWWICKGAQITPTNFMIILFTFLAAIL</sequence>
<dbReference type="AlphaFoldDB" id="A0A226EJM1"/>
<gene>
    <name evidence="2" type="ORF">Fcan01_06605</name>
</gene>
<feature type="chain" id="PRO_5011968542" evidence="1">
    <location>
        <begin position="25"/>
        <end position="390"/>
    </location>
</feature>
<evidence type="ECO:0000313" key="3">
    <source>
        <dbReference type="Proteomes" id="UP000198287"/>
    </source>
</evidence>
<reference evidence="2 3" key="1">
    <citation type="submission" date="2015-12" db="EMBL/GenBank/DDBJ databases">
        <title>The genome of Folsomia candida.</title>
        <authorList>
            <person name="Faddeeva A."/>
            <person name="Derks M.F."/>
            <person name="Anvar Y."/>
            <person name="Smit S."/>
            <person name="Van Straalen N."/>
            <person name="Roelofs D."/>
        </authorList>
    </citation>
    <scope>NUCLEOTIDE SEQUENCE [LARGE SCALE GENOMIC DNA]</scope>
    <source>
        <strain evidence="2 3">VU population</strain>
        <tissue evidence="2">Whole body</tissue>
    </source>
</reference>
<proteinExistence type="predicted"/>
<evidence type="ECO:0000256" key="1">
    <source>
        <dbReference type="SAM" id="SignalP"/>
    </source>
</evidence>
<accession>A0A226EJM1</accession>
<dbReference type="EMBL" id="LNIX01000003">
    <property type="protein sequence ID" value="OXA57649.1"/>
    <property type="molecule type" value="Genomic_DNA"/>
</dbReference>
<keyword evidence="3" id="KW-1185">Reference proteome</keyword>
<comment type="caution">
    <text evidence="2">The sequence shown here is derived from an EMBL/GenBank/DDBJ whole genome shotgun (WGS) entry which is preliminary data.</text>
</comment>
<feature type="signal peptide" evidence="1">
    <location>
        <begin position="1"/>
        <end position="24"/>
    </location>
</feature>
<organism evidence="2 3">
    <name type="scientific">Folsomia candida</name>
    <name type="common">Springtail</name>
    <dbReference type="NCBI Taxonomy" id="158441"/>
    <lineage>
        <taxon>Eukaryota</taxon>
        <taxon>Metazoa</taxon>
        <taxon>Ecdysozoa</taxon>
        <taxon>Arthropoda</taxon>
        <taxon>Hexapoda</taxon>
        <taxon>Collembola</taxon>
        <taxon>Entomobryomorpha</taxon>
        <taxon>Isotomoidea</taxon>
        <taxon>Isotomidae</taxon>
        <taxon>Proisotominae</taxon>
        <taxon>Folsomia</taxon>
    </lineage>
</organism>
<keyword evidence="1" id="KW-0732">Signal</keyword>
<dbReference type="Proteomes" id="UP000198287">
    <property type="component" value="Unassembled WGS sequence"/>
</dbReference>